<evidence type="ECO:0000256" key="1">
    <source>
        <dbReference type="ARBA" id="ARBA00022723"/>
    </source>
</evidence>
<dbReference type="EMBL" id="FOIW01000001">
    <property type="protein sequence ID" value="SEV82178.1"/>
    <property type="molecule type" value="Genomic_DNA"/>
</dbReference>
<dbReference type="STRING" id="277988.SAMN05216170_0127"/>
<dbReference type="InterPro" id="IPR058240">
    <property type="entry name" value="rSAM_sf"/>
</dbReference>
<evidence type="ECO:0000313" key="6">
    <source>
        <dbReference type="EMBL" id="KQH82928.1"/>
    </source>
</evidence>
<keyword evidence="2" id="KW-0408">Iron</keyword>
<dbReference type="OrthoDB" id="15538at2157"/>
<evidence type="ECO:0000256" key="2">
    <source>
        <dbReference type="ARBA" id="ARBA00023004"/>
    </source>
</evidence>
<keyword evidence="3" id="KW-0411">Iron-sulfur</keyword>
<dbReference type="EMBL" id="CP015105">
    <property type="protein sequence ID" value="ASJ13025.1"/>
    <property type="molecule type" value="Genomic_DNA"/>
</dbReference>
<evidence type="ECO:0000256" key="3">
    <source>
        <dbReference type="ARBA" id="ARBA00023014"/>
    </source>
</evidence>
<dbReference type="InterPro" id="IPR040086">
    <property type="entry name" value="MJ0683-like"/>
</dbReference>
<dbReference type="RefSeq" id="WP_055428901.1">
    <property type="nucleotide sequence ID" value="NZ_CP015105.1"/>
</dbReference>
<evidence type="ECO:0000259" key="4">
    <source>
        <dbReference type="Pfam" id="PF04055"/>
    </source>
</evidence>
<dbReference type="Proteomes" id="UP000250136">
    <property type="component" value="Chromosome"/>
</dbReference>
<dbReference type="PANTHER" id="PTHR43432:SF6">
    <property type="entry name" value="RADICAL SAM CORE DOMAIN-CONTAINING PROTEIN"/>
    <property type="match status" value="1"/>
</dbReference>
<dbReference type="Proteomes" id="UP000182125">
    <property type="component" value="Unassembled WGS sequence"/>
</dbReference>
<reference evidence="7 9" key="3">
    <citation type="submission" date="2016-10" db="EMBL/GenBank/DDBJ databases">
        <authorList>
            <person name="de Groot N.N."/>
        </authorList>
    </citation>
    <scope>NUCLEOTIDE SEQUENCE [LARGE SCALE GENOMIC DNA]</scope>
    <source>
        <strain evidence="7 9">OGL-20</strain>
    </source>
</reference>
<evidence type="ECO:0000313" key="9">
    <source>
        <dbReference type="Proteomes" id="UP000182125"/>
    </source>
</evidence>
<reference evidence="5 10" key="2">
    <citation type="submission" date="2016-04" db="EMBL/GenBank/DDBJ databases">
        <title>Complete genome sequence of Thermococcus thioreducens type strain OGL-20P.</title>
        <authorList>
            <person name="Oger P.M."/>
        </authorList>
    </citation>
    <scope>NUCLEOTIDE SEQUENCE [LARGE SCALE GENOMIC DNA]</scope>
    <source>
        <strain evidence="5 10">OGL-20P</strain>
    </source>
</reference>
<dbReference type="GO" id="GO:0051536">
    <property type="term" value="F:iron-sulfur cluster binding"/>
    <property type="evidence" value="ECO:0007669"/>
    <property type="project" value="UniProtKB-KW"/>
</dbReference>
<name>A0A0Q2UQI0_9EURY</name>
<dbReference type="SFLD" id="SFLDS00029">
    <property type="entry name" value="Radical_SAM"/>
    <property type="match status" value="1"/>
</dbReference>
<feature type="domain" description="Radical SAM core" evidence="4">
    <location>
        <begin position="29"/>
        <end position="183"/>
    </location>
</feature>
<protein>
    <submittedName>
        <fullName evidence="7">DNA repair photolyase</fullName>
    </submittedName>
    <submittedName>
        <fullName evidence="5">Radical SAM protein</fullName>
    </submittedName>
</protein>
<evidence type="ECO:0000313" key="8">
    <source>
        <dbReference type="Proteomes" id="UP000051862"/>
    </source>
</evidence>
<organism evidence="6 8">
    <name type="scientific">Thermococcus thioreducens</name>
    <dbReference type="NCBI Taxonomy" id="277988"/>
    <lineage>
        <taxon>Archaea</taxon>
        <taxon>Methanobacteriati</taxon>
        <taxon>Methanobacteriota</taxon>
        <taxon>Thermococci</taxon>
        <taxon>Thermococcales</taxon>
        <taxon>Thermococcaceae</taxon>
        <taxon>Thermococcus</taxon>
    </lineage>
</organism>
<dbReference type="KEGG" id="ttd:A3L14_09060"/>
<dbReference type="AlphaFoldDB" id="A0A0Q2UQI0"/>
<dbReference type="Gene3D" id="3.80.30.30">
    <property type="match status" value="1"/>
</dbReference>
<evidence type="ECO:0000313" key="10">
    <source>
        <dbReference type="Proteomes" id="UP000250136"/>
    </source>
</evidence>
<dbReference type="SUPFAM" id="SSF102114">
    <property type="entry name" value="Radical SAM enzymes"/>
    <property type="match status" value="1"/>
</dbReference>
<dbReference type="GeneID" id="33334572"/>
<dbReference type="Pfam" id="PF04055">
    <property type="entry name" value="Radical_SAM"/>
    <property type="match status" value="1"/>
</dbReference>
<proteinExistence type="predicted"/>
<dbReference type="GO" id="GO:0016829">
    <property type="term" value="F:lyase activity"/>
    <property type="evidence" value="ECO:0007669"/>
    <property type="project" value="UniProtKB-KW"/>
</dbReference>
<dbReference type="EMBL" id="LIXN01000004">
    <property type="protein sequence ID" value="KQH82928.1"/>
    <property type="molecule type" value="Genomic_DNA"/>
</dbReference>
<evidence type="ECO:0000313" key="7">
    <source>
        <dbReference type="EMBL" id="SEV82178.1"/>
    </source>
</evidence>
<dbReference type="Proteomes" id="UP000051862">
    <property type="component" value="Unassembled WGS sequence"/>
</dbReference>
<gene>
    <name evidence="5" type="ORF">A3L14_09060</name>
    <name evidence="6" type="ORF">AMR53_03245</name>
    <name evidence="7" type="ORF">SAMN05216170_0127</name>
</gene>
<keyword evidence="1" id="KW-0479">Metal-binding</keyword>
<evidence type="ECO:0000313" key="5">
    <source>
        <dbReference type="EMBL" id="ASJ13025.1"/>
    </source>
</evidence>
<dbReference type="InterPro" id="IPR007197">
    <property type="entry name" value="rSAM"/>
</dbReference>
<sequence length="266" mass="30847">MKVRVIERRAKSIYTRSKIPGVEWAVNQYVGCAFACEYCYAKFLTRWKDYGRWGSWVEVKTNAPDLARKHVSGSIVMSTVSDPYQPIEAELKLTRKVLRYMDKRNELSVLTKSPLATRDIDLFKEFRTIEVGLTINGFRGREKRLFEPLTPVHEARVNALKELREAGLKTYVFVSPIIPEITDVSAIVEDTRGFADYYFFEVLNLRASGREFQELLRDEYPESYEVLTDGSAFEEFLWELKKEIRGLHVKAGGIETHRGGWEFIEP</sequence>
<reference evidence="6 8" key="1">
    <citation type="submission" date="2015-08" db="EMBL/GenBank/DDBJ databases">
        <title>Thermococcus thioreducens DSM 14981 genome sequencing.</title>
        <authorList>
            <person name="Hong S.-J."/>
            <person name="Kim M.-C."/>
            <person name="Shin J.-H."/>
        </authorList>
    </citation>
    <scope>NUCLEOTIDE SEQUENCE [LARGE SCALE GENOMIC DNA]</scope>
    <source>
        <strain evidence="6 8">DSM 14981</strain>
    </source>
</reference>
<keyword evidence="10" id="KW-1185">Reference proteome</keyword>
<dbReference type="CDD" id="cd01335">
    <property type="entry name" value="Radical_SAM"/>
    <property type="match status" value="1"/>
</dbReference>
<dbReference type="GO" id="GO:0046872">
    <property type="term" value="F:metal ion binding"/>
    <property type="evidence" value="ECO:0007669"/>
    <property type="project" value="UniProtKB-KW"/>
</dbReference>
<dbReference type="PATRIC" id="fig|277988.4.peg.691"/>
<dbReference type="SFLD" id="SFLDG01084">
    <property type="entry name" value="Uncharacterised_Radical_SAM_Su"/>
    <property type="match status" value="1"/>
</dbReference>
<keyword evidence="7" id="KW-0456">Lyase</keyword>
<dbReference type="PANTHER" id="PTHR43432">
    <property type="entry name" value="SLR0285 PROTEIN"/>
    <property type="match status" value="1"/>
</dbReference>
<accession>A0A0Q2UQI0</accession>